<feature type="compositionally biased region" description="Basic and acidic residues" evidence="10">
    <location>
        <begin position="4637"/>
        <end position="4647"/>
    </location>
</feature>
<dbReference type="GO" id="GO:0030687">
    <property type="term" value="C:preribosome, large subunit precursor"/>
    <property type="evidence" value="ECO:0007669"/>
    <property type="project" value="TreeGrafter"/>
</dbReference>
<dbReference type="SMART" id="SM00382">
    <property type="entry name" value="AAA"/>
    <property type="match status" value="6"/>
</dbReference>
<keyword evidence="5 9" id="KW-0547">Nucleotide-binding</keyword>
<dbReference type="FunFam" id="3.40.50.300:FF:000919">
    <property type="entry name" value="Midasin"/>
    <property type="match status" value="1"/>
</dbReference>
<dbReference type="InterPro" id="IPR041190">
    <property type="entry name" value="Midasin_AAA_lid_5"/>
</dbReference>
<feature type="compositionally biased region" description="Acidic residues" evidence="10">
    <location>
        <begin position="4593"/>
        <end position="4604"/>
    </location>
</feature>
<proteinExistence type="inferred from homology"/>
<dbReference type="GO" id="GO:0005524">
    <property type="term" value="F:ATP binding"/>
    <property type="evidence" value="ECO:0007669"/>
    <property type="project" value="UniProtKB-KW"/>
</dbReference>
<accession>A0AAD4U4H9</accession>
<feature type="compositionally biased region" description="Acidic residues" evidence="10">
    <location>
        <begin position="4553"/>
        <end position="4562"/>
    </location>
</feature>
<dbReference type="InterPro" id="IPR012099">
    <property type="entry name" value="Midasin"/>
</dbReference>
<dbReference type="GO" id="GO:0000027">
    <property type="term" value="P:ribosomal large subunit assembly"/>
    <property type="evidence" value="ECO:0007669"/>
    <property type="project" value="InterPro"/>
</dbReference>
<dbReference type="GO" id="GO:0005654">
    <property type="term" value="C:nucleoplasm"/>
    <property type="evidence" value="ECO:0007669"/>
    <property type="project" value="UniProtKB-SubCell"/>
</dbReference>
<dbReference type="InterPro" id="IPR048617">
    <property type="entry name" value="MDN1_AAA_lid_4"/>
</dbReference>
<evidence type="ECO:0000256" key="10">
    <source>
        <dbReference type="SAM" id="MobiDB-lite"/>
    </source>
</evidence>
<dbReference type="SMART" id="SM00327">
    <property type="entry name" value="VWA"/>
    <property type="match status" value="1"/>
</dbReference>
<feature type="domain" description="VWFA" evidence="11">
    <location>
        <begin position="4872"/>
        <end position="5071"/>
    </location>
</feature>
<dbReference type="Gene3D" id="3.40.50.300">
    <property type="entry name" value="P-loop containing nucleotide triphosphate hydrolases"/>
    <property type="match status" value="7"/>
</dbReference>
<dbReference type="FunFam" id="3.40.50.300:FF:000142">
    <property type="entry name" value="Midasin"/>
    <property type="match status" value="1"/>
</dbReference>
<dbReference type="CDD" id="cd00009">
    <property type="entry name" value="AAA"/>
    <property type="match status" value="2"/>
</dbReference>
<evidence type="ECO:0000256" key="2">
    <source>
        <dbReference type="ARBA" id="ARBA00004642"/>
    </source>
</evidence>
<dbReference type="InterPro" id="IPR011704">
    <property type="entry name" value="ATPase_dyneun-rel_AAA"/>
</dbReference>
<feature type="region of interest" description="Disordered" evidence="10">
    <location>
        <begin position="4274"/>
        <end position="4769"/>
    </location>
</feature>
<dbReference type="Gene3D" id="3.40.50.410">
    <property type="entry name" value="von Willebrand factor, type A domain"/>
    <property type="match status" value="1"/>
</dbReference>
<feature type="compositionally biased region" description="Basic and acidic residues" evidence="10">
    <location>
        <begin position="4654"/>
        <end position="4664"/>
    </location>
</feature>
<dbReference type="InterPro" id="IPR002035">
    <property type="entry name" value="VWF_A"/>
</dbReference>
<evidence type="ECO:0000256" key="4">
    <source>
        <dbReference type="ARBA" id="ARBA00017143"/>
    </source>
</evidence>
<dbReference type="PROSITE" id="PS50234">
    <property type="entry name" value="VWFA"/>
    <property type="match status" value="1"/>
</dbReference>
<feature type="compositionally biased region" description="Basic and acidic residues" evidence="10">
    <location>
        <begin position="4440"/>
        <end position="4451"/>
    </location>
</feature>
<dbReference type="EMBL" id="JAKZEL010000011">
    <property type="protein sequence ID" value="KAI4539318.1"/>
    <property type="molecule type" value="Genomic_DNA"/>
</dbReference>
<dbReference type="Pfam" id="PF07728">
    <property type="entry name" value="AAA_5"/>
    <property type="match status" value="8"/>
</dbReference>
<dbReference type="FunFam" id="3.40.50.300:FF:004550">
    <property type="entry name" value="Midasin"/>
    <property type="match status" value="1"/>
</dbReference>
<dbReference type="GO" id="GO:0016887">
    <property type="term" value="F:ATP hydrolysis activity"/>
    <property type="evidence" value="ECO:0007669"/>
    <property type="project" value="InterPro"/>
</dbReference>
<evidence type="ECO:0000313" key="13">
    <source>
        <dbReference type="Proteomes" id="UP001214576"/>
    </source>
</evidence>
<feature type="compositionally biased region" description="Basic and acidic residues" evidence="10">
    <location>
        <begin position="4347"/>
        <end position="4357"/>
    </location>
</feature>
<feature type="compositionally biased region" description="Basic and acidic residues" evidence="10">
    <location>
        <begin position="4385"/>
        <end position="4410"/>
    </location>
</feature>
<keyword evidence="7 9" id="KW-0143">Chaperone</keyword>
<evidence type="ECO:0000256" key="8">
    <source>
        <dbReference type="ARBA" id="ARBA00023242"/>
    </source>
</evidence>
<dbReference type="FunFam" id="3.40.50.300:FF:000582">
    <property type="entry name" value="Midasin"/>
    <property type="match status" value="1"/>
</dbReference>
<comment type="function">
    <text evidence="9">Nuclear chaperone required for maturation and nuclear export of pre-60S ribosome subunits.</text>
</comment>
<dbReference type="Pfam" id="PF21108">
    <property type="entry name" value="MDN1_4th"/>
    <property type="match status" value="1"/>
</dbReference>
<dbReference type="InterPro" id="IPR003593">
    <property type="entry name" value="AAA+_ATPase"/>
</dbReference>
<feature type="compositionally biased region" description="Acidic residues" evidence="10">
    <location>
        <begin position="4358"/>
        <end position="4370"/>
    </location>
</feature>
<dbReference type="FunFam" id="3.40.50.410:FF:000028">
    <property type="entry name" value="Midasin"/>
    <property type="match status" value="1"/>
</dbReference>
<gene>
    <name evidence="12" type="ORF">MG293_010710</name>
</gene>
<dbReference type="InterPro" id="IPR040848">
    <property type="entry name" value="AAA_lid_7"/>
</dbReference>
<dbReference type="SUPFAM" id="SSF52540">
    <property type="entry name" value="P-loop containing nucleoside triphosphate hydrolases"/>
    <property type="match status" value="6"/>
</dbReference>
<comment type="subcellular location">
    <subcellularLocation>
        <location evidence="1">Nucleus</location>
        <location evidence="1">Nucleolus</location>
    </subcellularLocation>
    <subcellularLocation>
        <location evidence="2">Nucleus</location>
        <location evidence="2">Nucleoplasm</location>
    </subcellularLocation>
</comment>
<feature type="compositionally biased region" description="Basic and acidic residues" evidence="10">
    <location>
        <begin position="4563"/>
        <end position="4580"/>
    </location>
</feature>
<dbReference type="InterPro" id="IPR036465">
    <property type="entry name" value="vWFA_dom_sf"/>
</dbReference>
<keyword evidence="6 9" id="KW-0067">ATP-binding</keyword>
<feature type="compositionally biased region" description="Acidic residues" evidence="10">
    <location>
        <begin position="4503"/>
        <end position="4514"/>
    </location>
</feature>
<keyword evidence="8 9" id="KW-0539">Nucleus</keyword>
<evidence type="ECO:0000256" key="7">
    <source>
        <dbReference type="ARBA" id="ARBA00023186"/>
    </source>
</evidence>
<feature type="compositionally biased region" description="Polar residues" evidence="10">
    <location>
        <begin position="4712"/>
        <end position="4723"/>
    </location>
</feature>
<keyword evidence="13" id="KW-1185">Reference proteome</keyword>
<feature type="compositionally biased region" description="Basic and acidic residues" evidence="10">
    <location>
        <begin position="4279"/>
        <end position="4301"/>
    </location>
</feature>
<reference evidence="12" key="1">
    <citation type="submission" date="2022-03" db="EMBL/GenBank/DDBJ databases">
        <title>Genomic analyses of argali, domestic sheep and their hybrids provide insights into chromosomal evolution, heterosis and genetic basis of agronomic traits.</title>
        <authorList>
            <person name="Li M."/>
        </authorList>
    </citation>
    <scope>NUCLEOTIDE SEQUENCE</scope>
    <source>
        <strain evidence="12">CAU-MHL-2022a</strain>
        <tissue evidence="12">Skin</tissue>
    </source>
</reference>
<protein>
    <recommendedName>
        <fullName evidence="4 9">Midasin</fullName>
    </recommendedName>
</protein>
<feature type="compositionally biased region" description="Polar residues" evidence="10">
    <location>
        <begin position="4616"/>
        <end position="4626"/>
    </location>
</feature>
<comment type="similarity">
    <text evidence="3 9">Belongs to the midasin family.</text>
</comment>
<feature type="compositionally biased region" description="Basic and acidic residues" evidence="10">
    <location>
        <begin position="4485"/>
        <end position="4502"/>
    </location>
</feature>
<dbReference type="SUPFAM" id="SSF53300">
    <property type="entry name" value="vWA-like"/>
    <property type="match status" value="1"/>
</dbReference>
<evidence type="ECO:0000256" key="5">
    <source>
        <dbReference type="ARBA" id="ARBA00022741"/>
    </source>
</evidence>
<dbReference type="InterPro" id="IPR027417">
    <property type="entry name" value="P-loop_NTPase"/>
</dbReference>
<dbReference type="CDD" id="cd01460">
    <property type="entry name" value="vWA_midasin"/>
    <property type="match status" value="1"/>
</dbReference>
<dbReference type="Proteomes" id="UP001214576">
    <property type="component" value="Unassembled WGS sequence"/>
</dbReference>
<evidence type="ECO:0000259" key="11">
    <source>
        <dbReference type="PROSITE" id="PS50234"/>
    </source>
</evidence>
<comment type="caution">
    <text evidence="12">The sequence shown here is derived from an EMBL/GenBank/DDBJ whole genome shotgun (WGS) entry which is preliminary data.</text>
</comment>
<evidence type="ECO:0000256" key="6">
    <source>
        <dbReference type="ARBA" id="ARBA00022840"/>
    </source>
</evidence>
<feature type="compositionally biased region" description="Basic and acidic residues" evidence="10">
    <location>
        <begin position="4418"/>
        <end position="4431"/>
    </location>
</feature>
<dbReference type="FunFam" id="3.40.50.300:FF:000956">
    <property type="entry name" value="Midasin"/>
    <property type="match status" value="1"/>
</dbReference>
<dbReference type="PIRSF" id="PIRSF010340">
    <property type="entry name" value="Midasin"/>
    <property type="match status" value="1"/>
</dbReference>
<dbReference type="Pfam" id="PF17865">
    <property type="entry name" value="AAA_lid_5"/>
    <property type="match status" value="1"/>
</dbReference>
<dbReference type="GO" id="GO:0000055">
    <property type="term" value="P:ribosomal large subunit export from nucleus"/>
    <property type="evidence" value="ECO:0007669"/>
    <property type="project" value="TreeGrafter"/>
</dbReference>
<evidence type="ECO:0000256" key="9">
    <source>
        <dbReference type="PIRNR" id="PIRNR010340"/>
    </source>
</evidence>
<sequence>MEHLLLEVAAAPLRLIAAKNEKSRSELGRFLVKQVWTPQDRQCILNTLAQLLLDKDCTVLIGRQLRPLLLDLLERNAEAIKAGGQVNHDLHERLCVSMSKLIGNHPDVLPFALRYFKDTSPVFQRLFLESSDANPVRYGRRRMKLRDLMEAAYKFLQQEQSVFRDLWDWSVCVPLLRSHDTLVRWYTANCLALVTCMNEEHKLSFLKKIFNSEELIHFRLRLLEEAQLQDLEKALVLANPDTPLWRKDKELQYSTGHLVSADLSSRVTAVCGVVLPGQPPAPEEQASSRSSSREQELTFRSYVLVDSVCKNLQTLAMAVASQKAVLLEGPIGCGKTSLVEHLAAMTGRRKPPQLLKVQLGDQTDSKMLLGMYRCTDVPGEFVWQPGTLTQAATKGHWILLEDIDYAPLDVISVLIPLLENGELLIPGRGDCVKVAPGFQFFATRRLLSCGGNWYRPLNSHATLLDKYWTKIHLDNMDKAELNEVLQNRYPSLSAATDHLLDIYFQLIGEKHHCLSESSVGGEQAPEEVPEARQENKRLSLEGRELSLRDLLNWCNRIAHSFDSLSSSASLNIFQEALDCFTAMLSKQTSKLKMAEVIGGKLNISKKKAEFFCQLYKPEIVINELDVQVGRVRLLRKQSEAVHIQREKFAFAAVRPSSILIEQLAVCVSKGEPVLLVGETGTGKTSTVQYLAHITGHRLRVVNMNQQSDTADLLGGYKPVDHKLIWLPLREAFEELFVQTFSKKQNFTFLGHIQTCYRQKRWQDLLKLMQHVHKSAVNKHGTESETGSLLKEKWEAFGLRLNHAQQQMKMTENALLFAFVEGTLAQAVKRGEWILLDEINLAAPETLECLSGLLEGSSGSLVLLDRGDTEPLVRHPDFRLFACMNPATDVGKRNLPPGIRNRFTELYVEELESKEDLQILIVDYLKGLSVNKNTVQGIITFYTAVRKESGTKLVDGTGHRPHYSLRTLCRALRFAASNPCGNIQRSLYEGFSLGFLTQLDRASHPVVQKLICQHIVSGNVKSLLKQPIPEPKGGRLIQVEGYWISLGDKEPTIDETYILTSSVKLNLRDIARVVSAGTYPVLIQGETSVGKTSLIRWLAAATGNHCVRINNHEHTDIQEYIGCYTSDSSGKLVFKEGVLIDAMRKGYWIILDELNLAPTDVLEALNRLLDDNRELLITETQEVVKAHPRFMLFATQNPPGLYGGRKVLSRAFRNRFVELHFDELPSSELETILHKRCSLPPSYCSKLVKVMLDLQSYRRGSSVFAGKQGFITLRDLFRWAERYRLAEQTEKEYDWLQHLADDGFMLLAGRVRKQEEVVVIQEVLEKHFKKKLCPQSLFSKENVLKLLSKLSTPISTLESKFSHIVWTEGMRRLAMLAGRALEFGEPVLLVGDTGCGKTTICQVFAALANQKLYSVNCHLHMETSDFLGGLRPVRKKPNDKEEIDTSRLFEWHDGPLVLAMKEDGFFLLDEISLADDSVLERLNSVLEVEKTLLLAEKGNLEDKDNEVELLTAGKKFRILATMNPGGDFGKKELSPALRNRFTEIWCPQSTRREDLIQIISRNLRPGLSLGRTDRKGADIAEVMLDFIDWLTHQEFGRRCVVSIRDILSWVNFMNTMGEEAALERQETISTVTSFVHAACLVYIDGIGSGVTSSGFGTALLARRECLKFLIKKVSKIGRLTESQKNELKIYDRLKDTEFTGLDNLWGIHPFFIPRGPLLHGNNITDYALSAGTTAMNAQRLLRATKLNKPILLEGSPGVGKTSLVGALARASGNTLVRINLSEQTDITDLFGADLPVEGGKGGEFAWRDGPLLAALKAGHWVVLDEVFVDPLTVIDMEFIASTLFPAIDKNIVKKMVAFNNQIDHEVTVEKKWGQIGGPWEFNLRDLFRWCQLMLVDQSPGCYDPGQHVFLVYGERMRTKEDKEKVIAVFKDVFNSSSNPYMGTRLLHITPYDVQLGYSVLSRGSYVPPPTCPPLSLLHQSLQSLESVMKCVQMSWMVILVGPASVGKTSLVQLLAHLTGHTLKIMAVNSAMDTTELLGGFEQVDLTRPWRQLLAKVEGTVRALVRDSLLVSADDAEVVLRAWSHFLLTYKPRCLGEGGKGVTMEIVNKLEAVLLLMQRLNNKINSYSKAEFAKLVEEFRSFGVKLMQSASGHSRGTFEWVDSMLVQALKSGDWLLMDNVNFCNPSVLDRLNALLEPGGVLTVSERGMIDGSTPTVTPHPNFRLFLSMDPVHGEISRAMRNRGLEIYISGDGDGNIPDDLDLKVLLHSLGLVGDSVCDTLLALHSETRSAVVASPASLVSNLIQTASLIVQYLQRGLSLDSAFSKACWEAYVRSQASPANQQLVQALLEKHVSSLQAHETWGSSLLALGLWPDSLPSALFTTEDSHLSKVRGDGQILAYCLNRLSMKTSNWARIQPLTLPDLEKIMQSSHPENLKFTSVEVDTYWIDEPDALAVAVKLLIERATNQDWMLRVKWLYHLAKNMPQGLDESVIPLDPRWNMQAVDIIRNAMDFDPQTDQPEQLFALLESVANKTIIYFDREKRIFTEANLVSVGGKKLRNSVLRMSFEFHKDPESYHSLPHEIVVNLAAFFELCDALILLWVQSSQGMVSDASVNEILGSVRWRDRFWTVADTVKVDASGLALLALHWRWVLKHLVCRIPQLLMNHEDKYYREVQTVSEHIQNCLESPTGGFAGVKKLQKFLGRPFPFKDELVIECFSQLKVFNKALTIREWMPALGESGWQEDISRLQMVASEGTLKKSLLRAWGLVLRANILEDVNSDTLKNLVNAQHLELKARGISLGFLEKKHSEASFLSQPDFSCLIQLTRSIQLWPVMEYLAMLWQYKVTADFMTQACLKRSSKHQQPQTDEEISHHIMFCLKHTPVAPQELRGFWSLVHHQKMTAEERISLWSELFNSTFTSFWSSTVTTHPEYWLTWNPLPGEQQKETPRSLLDPTLKGPGSLSRAVFSKCCFEIVTSSCRASPWDVSGLPILSSSHVTLGEWVERCQQLQDVSSMLWTNMAVPVVAEFRRTDSQLQGLVLCWHLAGLAELLPEPRQQEHAHNCRQLLLRDSQAFQHVGETLGDLARQEALPKELLCLLLTSLRHLFGEVEGKRDLPEPARRGSLWVSLGLLQIQTWLPQARFDPAVKREYKLKYAKEELHQLQCEWKTRSLSFQLQTGRDLEDEVILSHSHPHIRLLRQRIDQLENLICSLSKKQAYRPPLPTYEALVQEIHHYVSSIAQATAVQDLLTRLLQALRSDGPRAAQVAQNLLKEEASWQQSHHQFRRRLAEEFALYPDATAPLQASILQLQHGMRLVAGEVHASLQGGLAGSDRLGSLATSLLAFPSVGPAFPTYYAHADALCSVKSEEVLRGLSKLMLKRLGGRELEEKGQSPCASREQLLLNALLYLRSHVLCKGELDQRALQLFRHACQEIINEWDEQERIAQEKAEQESSLYRYRGRTPRTALSEEEEEERAFRSQFPLHEKDFADILVEPTLEEKGPSGGQEEEATPGPTVLSQSSMQAVMRIHQQLCLGFARSLWYQQSPPPHGAEHYLSLFLSCYQTGASLVTHFYPLMGVELNDQLLGSQLLACTLSHNTLFGEATSDLMVKPDGPYDFYRHPNIPEARHCQPVLQGFSEAVHRLLQDWPEHPALEQLLVVMDRICSFPLSSPISKFLNGLEILLAKAQDWEENASRALSLRKHLDLVSQLIIRWRKLELNCWSMSLDNTMKRHTEKSTKHWFSIYQMLEKHMQEQTEEQEDDKQMTLMLLVSTLQAFIEGSSLGEFHIRLQMLLVFHCHVLLMPQVEGKDALCSVLWNLYHYYKQFLYRVQAKIVELRSPLEKELKAAVPEQCQGAPLPSEGALLRRLPKLLKRMRKMCLTLIQGSPLPRLVEGLDQFTGEVISFMSELQSLKVDPSAEKEKQRSEAKHILMQKQRALADLFKHLTKTEISSSWEGCQKYFYRSLARHVRLIAVLAAPAKEVGAGHVERCKGFSAHLMKVLIRQRRCLTALTEQWILLRNLLSCVQEMDGRLTGPPAYPVAFPPQDGVQQWTERLQHLAMQTQVLLEQLSWLLQCCPAAGPAPGHTPRHAPYLEDPEHLQGLLSGAALDLIPSDLTFPSPAPKTQLPSGCLMRKQDPRWQQSTARLTEMLKTVKTVKADVDRIRQQSCESLFHSWYSDLVLFFLTMSLATHRSTAKLLSVLAQIFTELAQKYFKIFPESKYGTGEMHLKKIGIYKLKGFCLPKEFMEDSAGEGATEFHDYEGGGIGEGEGMKDVSDQIENEEQVEDTFQKGQEKDKEDPDSKSDIKGEDNAIEMSEDFDGKMHDGELEEQEEDDEKSDSETGDLDKQMGDLNGEEADKLDERLWGDDDDEEDEEEDSKTEETGPGMDEEDSELVAKDDNLDAGKSNREKTQQDKKEEKEEAEADDDGRGQDKINEQIDEREYDENEVDPYHGNEEKLPEPEALDLPDDLNLDSEDKDGDGDTDREDGEEENPLEIKEQPKDTEEASHDAEDINEETEADQDEGQGQPQPEGGHSEDDRGEEGEEEMDTGADDGDQAAAEHPEEDAEEAPLSEDKDKDTSEESAEKDTPVDQGLQPQTQEKEEGENSDMEEPVPESAERKEHESCGQTGLESVQSERAVELAGAAPEKEQGRESFKRKPGQADNERSMGDHSERVHKRLRTMDTESNAEQGPAQPRAQVEDAEAFEHIKQGSEPYDAQTYDVASTEQQQSAKDSSKAHEEEVEDTSMDPEEQEELRAVDTESLKPEEVKSGSTAQPDVNELRQELERQLETWQPHESGNPEEEKAAAEMWQSYLVLTAPLSQQLCEQLRLILEPTQAAKLKGDYRTGKRLNMRKVIPYIASQFRKDKIWLRRTKPSKRQYQICLAIDDSSSMVDNHTKQLAFESLAVIGNALTLLEVGQIAVCSFGESVKLLHPFHEQFSDYSGSQILRLCKFQQKKTKIAQFLESVANMFAAAQKFSQNVSPEIAQLLLVVSDGRGLFLEGKDRVLAAVQAARNANIFVIFVVLDNPSSRDSILDIKVPIFKGPGEMPEIRSYMEEFPFPFYIILRDVNALPETLSDALRQWFELVTASDHP</sequence>
<evidence type="ECO:0000256" key="1">
    <source>
        <dbReference type="ARBA" id="ARBA00004604"/>
    </source>
</evidence>
<feature type="compositionally biased region" description="Acidic residues" evidence="10">
    <location>
        <begin position="4529"/>
        <end position="4546"/>
    </location>
</feature>
<evidence type="ECO:0000313" key="12">
    <source>
        <dbReference type="EMBL" id="KAI4539318.1"/>
    </source>
</evidence>
<dbReference type="PANTHER" id="PTHR48103">
    <property type="entry name" value="MIDASIN-RELATED"/>
    <property type="match status" value="1"/>
</dbReference>
<organism evidence="12 13">
    <name type="scientific">Ovis ammon polii</name>
    <dbReference type="NCBI Taxonomy" id="230172"/>
    <lineage>
        <taxon>Eukaryota</taxon>
        <taxon>Metazoa</taxon>
        <taxon>Chordata</taxon>
        <taxon>Craniata</taxon>
        <taxon>Vertebrata</taxon>
        <taxon>Euteleostomi</taxon>
        <taxon>Mammalia</taxon>
        <taxon>Eutheria</taxon>
        <taxon>Laurasiatheria</taxon>
        <taxon>Artiodactyla</taxon>
        <taxon>Ruminantia</taxon>
        <taxon>Pecora</taxon>
        <taxon>Bovidae</taxon>
        <taxon>Caprinae</taxon>
        <taxon>Ovis</taxon>
    </lineage>
</organism>
<dbReference type="Pfam" id="PF17867">
    <property type="entry name" value="AAA_lid_7"/>
    <property type="match status" value="3"/>
</dbReference>
<evidence type="ECO:0000256" key="3">
    <source>
        <dbReference type="ARBA" id="ARBA00007188"/>
    </source>
</evidence>
<feature type="compositionally biased region" description="Acidic residues" evidence="10">
    <location>
        <begin position="4318"/>
        <end position="4334"/>
    </location>
</feature>
<dbReference type="PANTHER" id="PTHR48103:SF2">
    <property type="entry name" value="MIDASIN"/>
    <property type="match status" value="1"/>
</dbReference>
<feature type="compositionally biased region" description="Acidic residues" evidence="10">
    <location>
        <begin position="4453"/>
        <end position="4484"/>
    </location>
</feature>
<feature type="compositionally biased region" description="Acidic residues" evidence="10">
    <location>
        <begin position="4731"/>
        <end position="4744"/>
    </location>
</feature>
<dbReference type="GO" id="GO:0005730">
    <property type="term" value="C:nucleolus"/>
    <property type="evidence" value="ECO:0007669"/>
    <property type="project" value="UniProtKB-SubCell"/>
</dbReference>
<feature type="compositionally biased region" description="Basic and acidic residues" evidence="10">
    <location>
        <begin position="4745"/>
        <end position="4760"/>
    </location>
</feature>
<name>A0AAD4U4H9_OVIAM</name>